<proteinExistence type="predicted"/>
<evidence type="ECO:0000259" key="2">
    <source>
        <dbReference type="Pfam" id="PF13372"/>
    </source>
</evidence>
<keyword evidence="4" id="KW-1185">Reference proteome</keyword>
<dbReference type="Proteomes" id="UP000004949">
    <property type="component" value="Unassembled WGS sequence"/>
</dbReference>
<dbReference type="STRING" id="1088869.GMO_18200"/>
<dbReference type="EMBL" id="AGQV01000005">
    <property type="protein sequence ID" value="EHH68053.1"/>
    <property type="molecule type" value="Genomic_DNA"/>
</dbReference>
<dbReference type="OrthoDB" id="311329at2"/>
<feature type="region of interest" description="Disordered" evidence="1">
    <location>
        <begin position="13"/>
        <end position="77"/>
    </location>
</feature>
<dbReference type="Pfam" id="PF13372">
    <property type="entry name" value="Alginate_exp"/>
    <property type="match status" value="1"/>
</dbReference>
<protein>
    <recommendedName>
        <fullName evidence="2">Alginate export domain-containing protein</fullName>
    </recommendedName>
</protein>
<gene>
    <name evidence="3" type="ORF">GMO_18200</name>
</gene>
<feature type="compositionally biased region" description="Low complexity" evidence="1">
    <location>
        <begin position="20"/>
        <end position="31"/>
    </location>
</feature>
<name>G6XJE8_9PROT</name>
<feature type="domain" description="Alginate export" evidence="2">
    <location>
        <begin position="132"/>
        <end position="541"/>
    </location>
</feature>
<evidence type="ECO:0000313" key="4">
    <source>
        <dbReference type="Proteomes" id="UP000004949"/>
    </source>
</evidence>
<organism evidence="3 4">
    <name type="scientific">Gluconobacter morbifer G707</name>
    <dbReference type="NCBI Taxonomy" id="1088869"/>
    <lineage>
        <taxon>Bacteria</taxon>
        <taxon>Pseudomonadati</taxon>
        <taxon>Pseudomonadota</taxon>
        <taxon>Alphaproteobacteria</taxon>
        <taxon>Acetobacterales</taxon>
        <taxon>Acetobacteraceae</taxon>
        <taxon>Gluconobacter</taxon>
    </lineage>
</organism>
<evidence type="ECO:0000256" key="1">
    <source>
        <dbReference type="SAM" id="MobiDB-lite"/>
    </source>
</evidence>
<accession>G6XJE8</accession>
<evidence type="ECO:0000313" key="3">
    <source>
        <dbReference type="EMBL" id="EHH68053.1"/>
    </source>
</evidence>
<dbReference type="AlphaFoldDB" id="G6XJE8"/>
<sequence length="549" mass="60685">MSCCMMAVLKGGAHAADGPSSAQSSTSVSSSQEEWITVPSTDRPPVQNYPHAGFVGQPRRVTAKQNRSPKGHQSDWGAFNYGNGEEAGFGPVGRYGVAPWAEDWSYLKDPKLRDDPFDILKFIPLNRSKTIWLSFSGETRLRNWYDEAAFLGTSGRVHSGRFGVRNLYGADLHLGEHVRLFGQLINADAGGWKGFSYGSTFRKRLDLQQAFIELKGNLLGAKTGFMFGRQQFLDAPSYILYNRETPNVPLAWNGGRAYAIWKNIRFDVFDFVGTNINDNRMFHDKEDYDTRLYGADITMVVPKFSVGSQAVHSFLDLFYYGYHYNSGLSVIATATGSVKGVSSRENVGFRWYGTAADLEYSVGGLYQYGGFQAAKNAGSNRVNAYAVNAIAGYRHTPSPLHPFIGLQTDIYSGGPDGKNGTIGTYMAPFNPQTNYLDTTTYIQPSNLVSISPVLRLTPWKGFASLQLKAPFMWRENGDGAIWSSSGPYSFAKTYRGGYIGVVPQASLTIQLQRHLTWQIYGARFFASDSLRAAGAKSGSYAQSNVVFRF</sequence>
<comment type="caution">
    <text evidence="3">The sequence shown here is derived from an EMBL/GenBank/DDBJ whole genome shotgun (WGS) entry which is preliminary data.</text>
</comment>
<dbReference type="InterPro" id="IPR025388">
    <property type="entry name" value="Alginate_export_dom"/>
</dbReference>
<reference evidence="3 4" key="1">
    <citation type="submission" date="2011-10" db="EMBL/GenBank/DDBJ databases">
        <title>Genome sequence of Gluconobacter morbifer G707, isolated from Drosophila gut.</title>
        <authorList>
            <person name="Lee W.-J."/>
            <person name="Kim E.-K."/>
        </authorList>
    </citation>
    <scope>NUCLEOTIDE SEQUENCE [LARGE SCALE GENOMIC DNA]</scope>
    <source>
        <strain evidence="3 4">G707</strain>
    </source>
</reference>
<dbReference type="PATRIC" id="fig|1088869.3.peg.1815"/>
<dbReference type="eggNOG" id="ENOG502Z7RB">
    <property type="taxonomic scope" value="Bacteria"/>
</dbReference>